<feature type="transmembrane region" description="Helical" evidence="8">
    <location>
        <begin position="28"/>
        <end position="47"/>
    </location>
</feature>
<feature type="transmembrane region" description="Helical" evidence="8">
    <location>
        <begin position="202"/>
        <end position="221"/>
    </location>
</feature>
<evidence type="ECO:0000313" key="11">
    <source>
        <dbReference type="Proteomes" id="UP000292298"/>
    </source>
</evidence>
<keyword evidence="4 8" id="KW-0812">Transmembrane</keyword>
<dbReference type="Proteomes" id="UP000292298">
    <property type="component" value="Unassembled WGS sequence"/>
</dbReference>
<dbReference type="NCBIfam" id="TIGR02602">
    <property type="entry name" value="8TM_EpsH"/>
    <property type="match status" value="1"/>
</dbReference>
<dbReference type="GO" id="GO:0008233">
    <property type="term" value="F:peptidase activity"/>
    <property type="evidence" value="ECO:0007669"/>
    <property type="project" value="UniProtKB-KW"/>
</dbReference>
<dbReference type="Pfam" id="PF09721">
    <property type="entry name" value="Exosortase_EpsH"/>
    <property type="match status" value="1"/>
</dbReference>
<evidence type="ECO:0000256" key="7">
    <source>
        <dbReference type="ARBA" id="ARBA00023136"/>
    </source>
</evidence>
<dbReference type="AlphaFoldDB" id="A0A4Q8CZF5"/>
<evidence type="ECO:0000256" key="4">
    <source>
        <dbReference type="ARBA" id="ARBA00022692"/>
    </source>
</evidence>
<reference evidence="10 11" key="1">
    <citation type="submission" date="2019-02" db="EMBL/GenBank/DDBJ databases">
        <title>Genomic Encyclopedia of Type Strains, Phase IV (KMG-IV): sequencing the most valuable type-strain genomes for metagenomic binning, comparative biology and taxonomic classification.</title>
        <authorList>
            <person name="Goeker M."/>
        </authorList>
    </citation>
    <scope>NUCLEOTIDE SEQUENCE [LARGE SCALE GENOMIC DNA]</scope>
    <source>
        <strain evidence="10 11">DSM 21056</strain>
    </source>
</reference>
<dbReference type="NCBIfam" id="TIGR02914">
    <property type="entry name" value="EpsI_fam"/>
    <property type="match status" value="1"/>
</dbReference>
<evidence type="ECO:0000256" key="2">
    <source>
        <dbReference type="ARBA" id="ARBA00022475"/>
    </source>
</evidence>
<dbReference type="GO" id="GO:0005886">
    <property type="term" value="C:plasma membrane"/>
    <property type="evidence" value="ECO:0007669"/>
    <property type="project" value="UniProtKB-SubCell"/>
</dbReference>
<evidence type="ECO:0000256" key="3">
    <source>
        <dbReference type="ARBA" id="ARBA00022670"/>
    </source>
</evidence>
<dbReference type="GO" id="GO:0006508">
    <property type="term" value="P:proteolysis"/>
    <property type="evidence" value="ECO:0007669"/>
    <property type="project" value="UniProtKB-KW"/>
</dbReference>
<dbReference type="InterPro" id="IPR019127">
    <property type="entry name" value="Exosortase"/>
</dbReference>
<protein>
    <submittedName>
        <fullName evidence="10">EpsI family protein</fullName>
    </submittedName>
</protein>
<keyword evidence="5" id="KW-0378">Hydrolase</keyword>
<comment type="subcellular location">
    <subcellularLocation>
        <location evidence="1">Cell membrane</location>
        <topology evidence="1">Multi-pass membrane protein</topology>
    </subcellularLocation>
</comment>
<dbReference type="NCBIfam" id="TIGR04178">
    <property type="entry name" value="exo_archaeo"/>
    <property type="match status" value="1"/>
</dbReference>
<evidence type="ECO:0000256" key="5">
    <source>
        <dbReference type="ARBA" id="ARBA00022801"/>
    </source>
</evidence>
<name>A0A4Q8CZF5_9GAMM</name>
<feature type="transmembrane region" description="Helical" evidence="8">
    <location>
        <begin position="270"/>
        <end position="287"/>
    </location>
</feature>
<sequence>MVKAVMAAERANALSRFFRRVVAHLSSYWVAWLALAVTAVAMAVGLETGFERLYERWRFSYNHSFLVFPMAAWLAWVMLSRVPVTRVAPSVVGIVGLALSLGIYALFEALDFTLGMQMAVPLVVFAAVAGLLGLSVAAVMMVPVGFLYFTVPVWDLSTGILQDISTAMVSALLRLSDVTAHIDLYYITIPSGTFEIEKGCAGLQYVIVGLILTVFYAMVWLQRWRTRILLVAVAVVFTMIANWIRIYTLILIGHWSQMQHYLIQVSHDEYGWLVFIVAMAPVLWLARRLETREPETAMPRAENPPARASVKAFVVAGGVVAALTAAPALTDAGPEAPPTPRDISAITAPGGEWHESAATPAWSPQFHAPHMQARSAFRAPGENQVDVYIARYLGKQPDSKLLASRNELAPNWRTLRSEMHEIGIGNDRRAVRAMHLESRGDQRLLWSWYVIGGYSTGEAVRAKMLEIPALLGGRRDGAVIAVSAACEGDCDNAKRSMTGFFETHGQQIEAVARGAADSDGRI</sequence>
<dbReference type="InterPro" id="IPR014263">
    <property type="entry name" value="Methanolan_biosynth_EpsI"/>
</dbReference>
<evidence type="ECO:0000256" key="1">
    <source>
        <dbReference type="ARBA" id="ARBA00004651"/>
    </source>
</evidence>
<gene>
    <name evidence="10" type="ORF">EV698_0597</name>
</gene>
<keyword evidence="2" id="KW-1003">Cell membrane</keyword>
<dbReference type="InterPro" id="IPR013426">
    <property type="entry name" value="EpsH-like"/>
</dbReference>
<keyword evidence="3" id="KW-0645">Protease</keyword>
<keyword evidence="11" id="KW-1185">Reference proteome</keyword>
<dbReference type="Pfam" id="PF11984">
    <property type="entry name" value="DUF3485"/>
    <property type="match status" value="1"/>
</dbReference>
<dbReference type="EMBL" id="SHLI01000001">
    <property type="protein sequence ID" value="RZU98352.1"/>
    <property type="molecule type" value="Genomic_DNA"/>
</dbReference>
<evidence type="ECO:0000259" key="9">
    <source>
        <dbReference type="Pfam" id="PF11984"/>
    </source>
</evidence>
<keyword evidence="6 8" id="KW-1133">Transmembrane helix</keyword>
<feature type="transmembrane region" description="Helical" evidence="8">
    <location>
        <begin position="59"/>
        <end position="79"/>
    </location>
</feature>
<feature type="transmembrane region" description="Helical" evidence="8">
    <location>
        <begin position="228"/>
        <end position="250"/>
    </location>
</feature>
<proteinExistence type="predicted"/>
<keyword evidence="7 8" id="KW-0472">Membrane</keyword>
<feature type="domain" description="Methanolan biosynthesis EpsI" evidence="9">
    <location>
        <begin position="318"/>
        <end position="509"/>
    </location>
</feature>
<organism evidence="10 11">
    <name type="scientific">Spiribacter vilamensis</name>
    <dbReference type="NCBI Taxonomy" id="531306"/>
    <lineage>
        <taxon>Bacteria</taxon>
        <taxon>Pseudomonadati</taxon>
        <taxon>Pseudomonadota</taxon>
        <taxon>Gammaproteobacteria</taxon>
        <taxon>Chromatiales</taxon>
        <taxon>Ectothiorhodospiraceae</taxon>
        <taxon>Spiribacter</taxon>
    </lineage>
</organism>
<evidence type="ECO:0000256" key="6">
    <source>
        <dbReference type="ARBA" id="ARBA00022989"/>
    </source>
</evidence>
<evidence type="ECO:0000256" key="8">
    <source>
        <dbReference type="SAM" id="Phobius"/>
    </source>
</evidence>
<comment type="caution">
    <text evidence="10">The sequence shown here is derived from an EMBL/GenBank/DDBJ whole genome shotgun (WGS) entry which is preliminary data.</text>
</comment>
<feature type="transmembrane region" description="Helical" evidence="8">
    <location>
        <begin position="308"/>
        <end position="329"/>
    </location>
</feature>
<feature type="transmembrane region" description="Helical" evidence="8">
    <location>
        <begin position="91"/>
        <end position="110"/>
    </location>
</feature>
<feature type="transmembrane region" description="Helical" evidence="8">
    <location>
        <begin position="122"/>
        <end position="149"/>
    </location>
</feature>
<dbReference type="InterPro" id="IPR026392">
    <property type="entry name" value="Exo/Archaeosortase_dom"/>
</dbReference>
<evidence type="ECO:0000313" key="10">
    <source>
        <dbReference type="EMBL" id="RZU98352.1"/>
    </source>
</evidence>
<accession>A0A4Q8CZF5</accession>